<dbReference type="PANTHER" id="PTHR22883">
    <property type="entry name" value="ZINC FINGER DHHC DOMAIN CONTAINING PROTEIN"/>
    <property type="match status" value="1"/>
</dbReference>
<feature type="transmembrane region" description="Helical" evidence="7">
    <location>
        <begin position="213"/>
        <end position="235"/>
    </location>
</feature>
<keyword evidence="3 7" id="KW-0812">Transmembrane</keyword>
<feature type="domain" description="Palmitoyltransferase DHHC" evidence="8">
    <location>
        <begin position="108"/>
        <end position="243"/>
    </location>
</feature>
<dbReference type="InterPro" id="IPR001594">
    <property type="entry name" value="Palmitoyltrfase_DHHC"/>
</dbReference>
<dbReference type="GO" id="GO:0019706">
    <property type="term" value="F:protein-cysteine S-palmitoyltransferase activity"/>
    <property type="evidence" value="ECO:0007669"/>
    <property type="project" value="UniProtKB-EC"/>
</dbReference>
<evidence type="ECO:0000256" key="4">
    <source>
        <dbReference type="ARBA" id="ARBA00022989"/>
    </source>
</evidence>
<comment type="subcellular location">
    <subcellularLocation>
        <location evidence="1">Membrane</location>
        <topology evidence="1">Multi-pass membrane protein</topology>
    </subcellularLocation>
</comment>
<dbReference type="InterPro" id="IPR039859">
    <property type="entry name" value="PFA4/ZDH16/20/ERF2-like"/>
</dbReference>
<evidence type="ECO:0000256" key="2">
    <source>
        <dbReference type="ARBA" id="ARBA00022679"/>
    </source>
</evidence>
<comment type="domain">
    <text evidence="7">The DHHC domain is required for palmitoyltransferase activity.</text>
</comment>
<dbReference type="GO" id="GO:0005794">
    <property type="term" value="C:Golgi apparatus"/>
    <property type="evidence" value="ECO:0007669"/>
    <property type="project" value="TreeGrafter"/>
</dbReference>
<dbReference type="EMBL" id="OZ034834">
    <property type="protein sequence ID" value="CAL1676021.1"/>
    <property type="molecule type" value="Genomic_DNA"/>
</dbReference>
<name>A0AAV2N7F5_9HYME</name>
<dbReference type="AlphaFoldDB" id="A0AAV2N7F5"/>
<evidence type="ECO:0000259" key="8">
    <source>
        <dbReference type="Pfam" id="PF01529"/>
    </source>
</evidence>
<keyword evidence="5 7" id="KW-0472">Membrane</keyword>
<dbReference type="GO" id="GO:0016020">
    <property type="term" value="C:membrane"/>
    <property type="evidence" value="ECO:0007669"/>
    <property type="project" value="UniProtKB-SubCell"/>
</dbReference>
<evidence type="ECO:0000256" key="5">
    <source>
        <dbReference type="ARBA" id="ARBA00023136"/>
    </source>
</evidence>
<keyword evidence="6 7" id="KW-0012">Acyltransferase</keyword>
<evidence type="ECO:0000256" key="6">
    <source>
        <dbReference type="ARBA" id="ARBA00023315"/>
    </source>
</evidence>
<evidence type="ECO:0000313" key="9">
    <source>
        <dbReference type="EMBL" id="CAL1676021.1"/>
    </source>
</evidence>
<accession>A0AAV2N7F5</accession>
<keyword evidence="2 7" id="KW-0808">Transferase</keyword>
<dbReference type="Pfam" id="PF01529">
    <property type="entry name" value="DHHC"/>
    <property type="match status" value="1"/>
</dbReference>
<evidence type="ECO:0000256" key="1">
    <source>
        <dbReference type="ARBA" id="ARBA00004141"/>
    </source>
</evidence>
<reference evidence="9" key="1">
    <citation type="submission" date="2024-04" db="EMBL/GenBank/DDBJ databases">
        <authorList>
            <consortium name="Molecular Ecology Group"/>
        </authorList>
    </citation>
    <scope>NUCLEOTIDE SEQUENCE</scope>
</reference>
<comment type="similarity">
    <text evidence="7">Belongs to the DHHC palmitoyltransferase family.</text>
</comment>
<keyword evidence="4 7" id="KW-1133">Transmembrane helix</keyword>
<dbReference type="GO" id="GO:0005783">
    <property type="term" value="C:endoplasmic reticulum"/>
    <property type="evidence" value="ECO:0007669"/>
    <property type="project" value="TreeGrafter"/>
</dbReference>
<feature type="transmembrane region" description="Helical" evidence="7">
    <location>
        <begin position="42"/>
        <end position="61"/>
    </location>
</feature>
<feature type="transmembrane region" description="Helical" evidence="7">
    <location>
        <begin position="17"/>
        <end position="36"/>
    </location>
</feature>
<evidence type="ECO:0000256" key="7">
    <source>
        <dbReference type="RuleBase" id="RU079119"/>
    </source>
</evidence>
<proteinExistence type="inferred from homology"/>
<keyword evidence="10" id="KW-1185">Reference proteome</keyword>
<gene>
    <name evidence="9" type="ORF">LPLAT_LOCUS2281</name>
</gene>
<sequence>MSQAQYIKICMKVFKKLCPLVTLICTIFVIVITIYINQKISPIFVFLCIQVYLNWYSVYSISYKSNPMKVKEVQDNLYSVITQQRKFEQPLPNIQQPPAHNTAYRFWHCERCQSYMCKPTQHCTFCRKCFHFKDHHCFFLGACVLRQNMGNFILFCFYTSLTCLYSLCVLGPYMYENINHIVKSDADYFNIFLNFCFPIALARLLHSKDSSSILLVTIFDMLMSILCICLVLGIWKLHSCLTGKQHYVNVTGKQNLKEIFGNYGLSNIIFPYNGLIGTRDINGKYELKEV</sequence>
<organism evidence="9 10">
    <name type="scientific">Lasius platythorax</name>
    <dbReference type="NCBI Taxonomy" id="488582"/>
    <lineage>
        <taxon>Eukaryota</taxon>
        <taxon>Metazoa</taxon>
        <taxon>Ecdysozoa</taxon>
        <taxon>Arthropoda</taxon>
        <taxon>Hexapoda</taxon>
        <taxon>Insecta</taxon>
        <taxon>Pterygota</taxon>
        <taxon>Neoptera</taxon>
        <taxon>Endopterygota</taxon>
        <taxon>Hymenoptera</taxon>
        <taxon>Apocrita</taxon>
        <taxon>Aculeata</taxon>
        <taxon>Formicoidea</taxon>
        <taxon>Formicidae</taxon>
        <taxon>Formicinae</taxon>
        <taxon>Lasius</taxon>
        <taxon>Lasius</taxon>
    </lineage>
</organism>
<protein>
    <recommendedName>
        <fullName evidence="7">Palmitoyltransferase</fullName>
        <ecNumber evidence="7">2.3.1.225</ecNumber>
    </recommendedName>
</protein>
<dbReference type="GO" id="GO:0006612">
    <property type="term" value="P:protein targeting to membrane"/>
    <property type="evidence" value="ECO:0007669"/>
    <property type="project" value="TreeGrafter"/>
</dbReference>
<dbReference type="Proteomes" id="UP001497644">
    <property type="component" value="Chromosome 11"/>
</dbReference>
<dbReference type="EC" id="2.3.1.225" evidence="7"/>
<feature type="transmembrane region" description="Helical" evidence="7">
    <location>
        <begin position="152"/>
        <end position="175"/>
    </location>
</feature>
<feature type="transmembrane region" description="Helical" evidence="7">
    <location>
        <begin position="187"/>
        <end position="206"/>
    </location>
</feature>
<comment type="catalytic activity">
    <reaction evidence="7">
        <text>L-cysteinyl-[protein] + hexadecanoyl-CoA = S-hexadecanoyl-L-cysteinyl-[protein] + CoA</text>
        <dbReference type="Rhea" id="RHEA:36683"/>
        <dbReference type="Rhea" id="RHEA-COMP:10131"/>
        <dbReference type="Rhea" id="RHEA-COMP:11032"/>
        <dbReference type="ChEBI" id="CHEBI:29950"/>
        <dbReference type="ChEBI" id="CHEBI:57287"/>
        <dbReference type="ChEBI" id="CHEBI:57379"/>
        <dbReference type="ChEBI" id="CHEBI:74151"/>
        <dbReference type="EC" id="2.3.1.225"/>
    </reaction>
</comment>
<dbReference type="PROSITE" id="PS50216">
    <property type="entry name" value="DHHC"/>
    <property type="match status" value="1"/>
</dbReference>
<evidence type="ECO:0000256" key="3">
    <source>
        <dbReference type="ARBA" id="ARBA00022692"/>
    </source>
</evidence>
<evidence type="ECO:0000313" key="10">
    <source>
        <dbReference type="Proteomes" id="UP001497644"/>
    </source>
</evidence>